<dbReference type="OMA" id="SGGHECA"/>
<dbReference type="PRINTS" id="PR00080">
    <property type="entry name" value="SDRFAMILY"/>
</dbReference>
<evidence type="ECO:0000256" key="2">
    <source>
        <dbReference type="ARBA" id="ARBA00023002"/>
    </source>
</evidence>
<evidence type="ECO:0000313" key="3">
    <source>
        <dbReference type="EnsemblMetazoa" id="ASTEI02108-PA"/>
    </source>
</evidence>
<dbReference type="Pfam" id="PF00106">
    <property type="entry name" value="adh_short"/>
    <property type="match status" value="1"/>
</dbReference>
<dbReference type="Gene3D" id="3.40.50.720">
    <property type="entry name" value="NAD(P)-binding Rossmann-like Domain"/>
    <property type="match status" value="1"/>
</dbReference>
<dbReference type="PRINTS" id="PR00081">
    <property type="entry name" value="GDHRDH"/>
</dbReference>
<dbReference type="InterPro" id="IPR036291">
    <property type="entry name" value="NAD(P)-bd_dom_sf"/>
</dbReference>
<keyword evidence="4" id="KW-1185">Reference proteome</keyword>
<dbReference type="Proteomes" id="UP000076408">
    <property type="component" value="Unassembled WGS sequence"/>
</dbReference>
<dbReference type="InterPro" id="IPR002347">
    <property type="entry name" value="SDR_fam"/>
</dbReference>
<name>A0A182Y0X2_ANOST</name>
<dbReference type="VEuPathDB" id="VectorBase:ASTEI20_037282"/>
<dbReference type="STRING" id="30069.A0A182Y0X2"/>
<reference evidence="3" key="2">
    <citation type="submission" date="2020-05" db="UniProtKB">
        <authorList>
            <consortium name="EnsemblMetazoa"/>
        </authorList>
    </citation>
    <scope>IDENTIFICATION</scope>
    <source>
        <strain evidence="3">Indian</strain>
    </source>
</reference>
<dbReference type="VEuPathDB" id="VectorBase:ASTE010292"/>
<evidence type="ECO:0000313" key="4">
    <source>
        <dbReference type="Proteomes" id="UP000076408"/>
    </source>
</evidence>
<sequence length="130" mass="14201">MIPISLARRVERIEALKAELSAEAATQLHAIPCDITREEDILAAYHSGGVDVQINFAGIARHTVRVLQPNNTQDLRDIINTNLLGLALCSREAYLSMQNRSVDGHIVHINSIAGHSISPLNTLNIYPAAK</sequence>
<organism evidence="3 4">
    <name type="scientific">Anopheles stephensi</name>
    <name type="common">Indo-Pakistan malaria mosquito</name>
    <dbReference type="NCBI Taxonomy" id="30069"/>
    <lineage>
        <taxon>Eukaryota</taxon>
        <taxon>Metazoa</taxon>
        <taxon>Ecdysozoa</taxon>
        <taxon>Arthropoda</taxon>
        <taxon>Hexapoda</taxon>
        <taxon>Insecta</taxon>
        <taxon>Pterygota</taxon>
        <taxon>Neoptera</taxon>
        <taxon>Endopterygota</taxon>
        <taxon>Diptera</taxon>
        <taxon>Nematocera</taxon>
        <taxon>Culicoidea</taxon>
        <taxon>Culicidae</taxon>
        <taxon>Anophelinae</taxon>
        <taxon>Anopheles</taxon>
    </lineage>
</organism>
<comment type="similarity">
    <text evidence="1">Belongs to the short-chain dehydrogenases/reductases (SDR) family.</text>
</comment>
<dbReference type="PANTHER" id="PTHR43115:SF4">
    <property type="entry name" value="DEHYDROGENASE_REDUCTASE SDR FAMILY MEMBER 11"/>
    <property type="match status" value="1"/>
</dbReference>
<proteinExistence type="inferred from homology"/>
<dbReference type="VEuPathDB" id="VectorBase:ASTEI02108"/>
<reference evidence="4" key="1">
    <citation type="journal article" date="2014" name="Genome Biol.">
        <title>Genome analysis of a major urban malaria vector mosquito, Anopheles stephensi.</title>
        <authorList>
            <person name="Jiang X."/>
            <person name="Peery A."/>
            <person name="Hall A.B."/>
            <person name="Sharma A."/>
            <person name="Chen X.G."/>
            <person name="Waterhouse R.M."/>
            <person name="Komissarov A."/>
            <person name="Riehle M.M."/>
            <person name="Shouche Y."/>
            <person name="Sharakhova M.V."/>
            <person name="Lawson D."/>
            <person name="Pakpour N."/>
            <person name="Arensburger P."/>
            <person name="Davidson V.L."/>
            <person name="Eiglmeier K."/>
            <person name="Emrich S."/>
            <person name="George P."/>
            <person name="Kennedy R.C."/>
            <person name="Mane S.P."/>
            <person name="Maslen G."/>
            <person name="Oringanje C."/>
            <person name="Qi Y."/>
            <person name="Settlage R."/>
            <person name="Tojo M."/>
            <person name="Tubio J.M."/>
            <person name="Unger M.F."/>
            <person name="Wang B."/>
            <person name="Vernick K.D."/>
            <person name="Ribeiro J.M."/>
            <person name="James A.A."/>
            <person name="Michel K."/>
            <person name="Riehle M.A."/>
            <person name="Luckhart S."/>
            <person name="Sharakhov I.V."/>
            <person name="Tu Z."/>
        </authorList>
    </citation>
    <scope>NUCLEOTIDE SEQUENCE [LARGE SCALE GENOMIC DNA]</scope>
    <source>
        <strain evidence="4">Indian</strain>
    </source>
</reference>
<accession>A0A182Y0X2</accession>
<dbReference type="AlphaFoldDB" id="A0A182Y0X2"/>
<dbReference type="PANTHER" id="PTHR43115">
    <property type="entry name" value="DEHYDROGENASE/REDUCTASE SDR FAMILY MEMBER 11"/>
    <property type="match status" value="1"/>
</dbReference>
<keyword evidence="2" id="KW-0560">Oxidoreductase</keyword>
<dbReference type="EnsemblMetazoa" id="ASTEI02108-RA">
    <property type="protein sequence ID" value="ASTEI02108-PA"/>
    <property type="gene ID" value="ASTEI02108"/>
</dbReference>
<dbReference type="SUPFAM" id="SSF51735">
    <property type="entry name" value="NAD(P)-binding Rossmann-fold domains"/>
    <property type="match status" value="1"/>
</dbReference>
<protein>
    <submittedName>
        <fullName evidence="3">Uncharacterized protein</fullName>
    </submittedName>
</protein>
<dbReference type="GO" id="GO:0016491">
    <property type="term" value="F:oxidoreductase activity"/>
    <property type="evidence" value="ECO:0007669"/>
    <property type="project" value="UniProtKB-KW"/>
</dbReference>
<evidence type="ECO:0000256" key="1">
    <source>
        <dbReference type="ARBA" id="ARBA00006484"/>
    </source>
</evidence>